<sequence>MSRCLVGMCVGSSSEYLEIPHECGITQSPWYTAQERIRYHRYRPSQDVLVVARPRYSAKASTGNHIGSKMVPGWIMNQNKYREQDQRVRTIKYDLNHRVSATSTNLSTEAQAGSLRGADSVSTLSIPESNSTRSTGSLADDELVTPPSSAFDATTAPPHSQGAGPDAVPPPAPHGVLEPAAPDSFVLPTGSAAPLHPSAAPSPADDESPLRKPKLLQCLKEKMHVGHAHS</sequence>
<evidence type="ECO:0000313" key="3">
    <source>
        <dbReference type="Proteomes" id="UP001221757"/>
    </source>
</evidence>
<feature type="region of interest" description="Disordered" evidence="1">
    <location>
        <begin position="104"/>
        <end position="213"/>
    </location>
</feature>
<proteinExistence type="predicted"/>
<feature type="compositionally biased region" description="Low complexity" evidence="1">
    <location>
        <begin position="191"/>
        <end position="203"/>
    </location>
</feature>
<evidence type="ECO:0000313" key="2">
    <source>
        <dbReference type="EMBL" id="KAJ7690544.1"/>
    </source>
</evidence>
<dbReference type="Proteomes" id="UP001221757">
    <property type="component" value="Unassembled WGS sequence"/>
</dbReference>
<feature type="compositionally biased region" description="Polar residues" evidence="1">
    <location>
        <begin position="120"/>
        <end position="137"/>
    </location>
</feature>
<comment type="caution">
    <text evidence="2">The sequence shown here is derived from an EMBL/GenBank/DDBJ whole genome shotgun (WGS) entry which is preliminary data.</text>
</comment>
<evidence type="ECO:0000256" key="1">
    <source>
        <dbReference type="SAM" id="MobiDB-lite"/>
    </source>
</evidence>
<dbReference type="EMBL" id="JARKIE010000064">
    <property type="protein sequence ID" value="KAJ7690544.1"/>
    <property type="molecule type" value="Genomic_DNA"/>
</dbReference>
<organism evidence="2 3">
    <name type="scientific">Mycena rosella</name>
    <name type="common">Pink bonnet</name>
    <name type="synonym">Agaricus rosellus</name>
    <dbReference type="NCBI Taxonomy" id="1033263"/>
    <lineage>
        <taxon>Eukaryota</taxon>
        <taxon>Fungi</taxon>
        <taxon>Dikarya</taxon>
        <taxon>Basidiomycota</taxon>
        <taxon>Agaricomycotina</taxon>
        <taxon>Agaricomycetes</taxon>
        <taxon>Agaricomycetidae</taxon>
        <taxon>Agaricales</taxon>
        <taxon>Marasmiineae</taxon>
        <taxon>Mycenaceae</taxon>
        <taxon>Mycena</taxon>
    </lineage>
</organism>
<keyword evidence="3" id="KW-1185">Reference proteome</keyword>
<gene>
    <name evidence="2" type="ORF">B0H17DRAFT_1289660</name>
</gene>
<dbReference type="AlphaFoldDB" id="A0AAD7GE47"/>
<reference evidence="2" key="1">
    <citation type="submission" date="2023-03" db="EMBL/GenBank/DDBJ databases">
        <title>Massive genome expansion in bonnet fungi (Mycena s.s.) driven by repeated elements and novel gene families across ecological guilds.</title>
        <authorList>
            <consortium name="Lawrence Berkeley National Laboratory"/>
            <person name="Harder C.B."/>
            <person name="Miyauchi S."/>
            <person name="Viragh M."/>
            <person name="Kuo A."/>
            <person name="Thoen E."/>
            <person name="Andreopoulos B."/>
            <person name="Lu D."/>
            <person name="Skrede I."/>
            <person name="Drula E."/>
            <person name="Henrissat B."/>
            <person name="Morin E."/>
            <person name="Kohler A."/>
            <person name="Barry K."/>
            <person name="LaButti K."/>
            <person name="Morin E."/>
            <person name="Salamov A."/>
            <person name="Lipzen A."/>
            <person name="Mereny Z."/>
            <person name="Hegedus B."/>
            <person name="Baldrian P."/>
            <person name="Stursova M."/>
            <person name="Weitz H."/>
            <person name="Taylor A."/>
            <person name="Grigoriev I.V."/>
            <person name="Nagy L.G."/>
            <person name="Martin F."/>
            <person name="Kauserud H."/>
        </authorList>
    </citation>
    <scope>NUCLEOTIDE SEQUENCE</scope>
    <source>
        <strain evidence="2">CBHHK067</strain>
    </source>
</reference>
<name>A0AAD7GE47_MYCRO</name>
<accession>A0AAD7GE47</accession>
<protein>
    <submittedName>
        <fullName evidence="2">Uncharacterized protein</fullName>
    </submittedName>
</protein>